<protein>
    <submittedName>
        <fullName evidence="1">Uncharacterized protein</fullName>
    </submittedName>
</protein>
<sequence length="148" mass="16668">MFTIEDAPVRGALGDRLYVVDHERGVWLQRVSGVGRRPGDAFQLVREESVIPFNMSEEEETDPNSGQRYVLRRFEIFGISGIAKRYAGIEPFAFSDDIEKHEFMKLAIEAVLVYGFHYTTTPRPEGDVRIDADGQIFTLGGFGYATEG</sequence>
<dbReference type="OrthoDB" id="4936315at2"/>
<proteinExistence type="predicted"/>
<dbReference type="AlphaFoldDB" id="A0A4R8ZDU0"/>
<name>A0A4R8ZDU0_9MICO</name>
<evidence type="ECO:0000313" key="1">
    <source>
        <dbReference type="EMBL" id="TFD25105.1"/>
    </source>
</evidence>
<gene>
    <name evidence="1" type="ORF">E3T27_10000</name>
</gene>
<evidence type="ECO:0000313" key="2">
    <source>
        <dbReference type="Proteomes" id="UP000298424"/>
    </source>
</evidence>
<organism evidence="1 2">
    <name type="scientific">Cryobacterium lyxosi</name>
    <dbReference type="NCBI Taxonomy" id="1259228"/>
    <lineage>
        <taxon>Bacteria</taxon>
        <taxon>Bacillati</taxon>
        <taxon>Actinomycetota</taxon>
        <taxon>Actinomycetes</taxon>
        <taxon>Micrococcales</taxon>
        <taxon>Microbacteriaceae</taxon>
        <taxon>Cryobacterium</taxon>
    </lineage>
</organism>
<dbReference type="EMBL" id="SOGT01000012">
    <property type="protein sequence ID" value="TFD25105.1"/>
    <property type="molecule type" value="Genomic_DNA"/>
</dbReference>
<accession>A0A4R8ZDU0</accession>
<comment type="caution">
    <text evidence="1">The sequence shown here is derived from an EMBL/GenBank/DDBJ whole genome shotgun (WGS) entry which is preliminary data.</text>
</comment>
<dbReference type="RefSeq" id="WP_134572509.1">
    <property type="nucleotide sequence ID" value="NZ_SOGT01000012.1"/>
</dbReference>
<dbReference type="Proteomes" id="UP000298424">
    <property type="component" value="Unassembled WGS sequence"/>
</dbReference>
<keyword evidence="2" id="KW-1185">Reference proteome</keyword>
<reference evidence="1 2" key="1">
    <citation type="submission" date="2019-03" db="EMBL/GenBank/DDBJ databases">
        <title>Genomics of glacier-inhabiting Cryobacterium strains.</title>
        <authorList>
            <person name="Liu Q."/>
            <person name="Xin Y.-H."/>
        </authorList>
    </citation>
    <scope>NUCLEOTIDE SEQUENCE [LARGE SCALE GENOMIC DNA]</scope>
    <source>
        <strain evidence="1 2">TMT1-1</strain>
    </source>
</reference>